<keyword evidence="1 10" id="KW-0963">Cytoplasm</keyword>
<dbReference type="SUPFAM" id="SSF50249">
    <property type="entry name" value="Nucleic acid-binding proteins"/>
    <property type="match status" value="1"/>
</dbReference>
<feature type="binding site" evidence="10">
    <location>
        <position position="260"/>
    </location>
    <ligand>
        <name>Zn(2+)</name>
        <dbReference type="ChEBI" id="CHEBI:29105"/>
    </ligand>
</feature>
<dbReference type="InterPro" id="IPR004881">
    <property type="entry name" value="Ribosome_biogen_GTPase_RsgA"/>
</dbReference>
<evidence type="ECO:0000313" key="14">
    <source>
        <dbReference type="Proteomes" id="UP000267250"/>
    </source>
</evidence>
<evidence type="ECO:0000313" key="13">
    <source>
        <dbReference type="EMBL" id="AZR72957.1"/>
    </source>
</evidence>
<feature type="domain" description="CP-type G" evidence="12">
    <location>
        <begin position="65"/>
        <end position="223"/>
    </location>
</feature>
<dbReference type="GO" id="GO:0003924">
    <property type="term" value="F:GTPase activity"/>
    <property type="evidence" value="ECO:0007669"/>
    <property type="project" value="UniProtKB-UniRule"/>
</dbReference>
<dbReference type="Pfam" id="PF03193">
    <property type="entry name" value="RsgA_GTPase"/>
    <property type="match status" value="1"/>
</dbReference>
<evidence type="ECO:0000256" key="2">
    <source>
        <dbReference type="ARBA" id="ARBA00022517"/>
    </source>
</evidence>
<comment type="subcellular location">
    <subcellularLocation>
        <location evidence="10">Cytoplasm</location>
    </subcellularLocation>
</comment>
<gene>
    <name evidence="10" type="primary">rsgA</name>
    <name evidence="13" type="ORF">BBF96_05845</name>
</gene>
<comment type="caution">
    <text evidence="10">Lacks conserved residue(s) required for the propagation of feature annotation.</text>
</comment>
<dbReference type="GO" id="GO:0046872">
    <property type="term" value="F:metal ion binding"/>
    <property type="evidence" value="ECO:0007669"/>
    <property type="project" value="UniProtKB-KW"/>
</dbReference>
<dbReference type="Gene3D" id="2.40.50.140">
    <property type="entry name" value="Nucleic acid-binding proteins"/>
    <property type="match status" value="1"/>
</dbReference>
<dbReference type="GO" id="GO:0042274">
    <property type="term" value="P:ribosomal small subunit biogenesis"/>
    <property type="evidence" value="ECO:0007669"/>
    <property type="project" value="UniProtKB-UniRule"/>
</dbReference>
<evidence type="ECO:0000256" key="9">
    <source>
        <dbReference type="ARBA" id="ARBA00023134"/>
    </source>
</evidence>
<dbReference type="OrthoDB" id="9809485at2"/>
<keyword evidence="9 10" id="KW-0342">GTP-binding</keyword>
<dbReference type="Gene3D" id="3.40.50.300">
    <property type="entry name" value="P-loop containing nucleotide triphosphate hydrolases"/>
    <property type="match status" value="1"/>
</dbReference>
<dbReference type="InterPro" id="IPR030378">
    <property type="entry name" value="G_CP_dom"/>
</dbReference>
<dbReference type="GO" id="GO:0005525">
    <property type="term" value="F:GTP binding"/>
    <property type="evidence" value="ECO:0007669"/>
    <property type="project" value="UniProtKB-UniRule"/>
</dbReference>
<reference evidence="13 14" key="1">
    <citation type="submission" date="2016-07" db="EMBL/GenBank/DDBJ databases">
        <title>Genome and transcriptome analysis of iron-reducing fermentative bacteria Anoxybacter fermentans.</title>
        <authorList>
            <person name="Zeng X."/>
            <person name="Shao Z."/>
        </authorList>
    </citation>
    <scope>NUCLEOTIDE SEQUENCE [LARGE SCALE GENOMIC DNA]</scope>
    <source>
        <strain evidence="13 14">DY22613</strain>
    </source>
</reference>
<dbReference type="InterPro" id="IPR031944">
    <property type="entry name" value="RsgA_N"/>
</dbReference>
<keyword evidence="2 10" id="KW-0690">Ribosome biogenesis</keyword>
<dbReference type="PROSITE" id="PS51721">
    <property type="entry name" value="G_CP"/>
    <property type="match status" value="1"/>
</dbReference>
<comment type="subunit">
    <text evidence="10">Monomer. Associates with 30S ribosomal subunit, binds 16S rRNA.</text>
</comment>
<dbReference type="RefSeq" id="WP_127016291.1">
    <property type="nucleotide sequence ID" value="NZ_CP016379.1"/>
</dbReference>
<dbReference type="Pfam" id="PF16745">
    <property type="entry name" value="RsgA_N"/>
    <property type="match status" value="1"/>
</dbReference>
<dbReference type="Gene3D" id="1.10.40.50">
    <property type="entry name" value="Probable gtpase engc, domain 3"/>
    <property type="match status" value="1"/>
</dbReference>
<feature type="binding site" evidence="10">
    <location>
        <position position="252"/>
    </location>
    <ligand>
        <name>Zn(2+)</name>
        <dbReference type="ChEBI" id="CHEBI:29105"/>
    </ligand>
</feature>
<evidence type="ECO:0000256" key="10">
    <source>
        <dbReference type="HAMAP-Rule" id="MF_01820"/>
    </source>
</evidence>
<dbReference type="NCBIfam" id="TIGR00157">
    <property type="entry name" value="ribosome small subunit-dependent GTPase A"/>
    <property type="match status" value="1"/>
</dbReference>
<organism evidence="13 14">
    <name type="scientific">Anoxybacter fermentans</name>
    <dbReference type="NCBI Taxonomy" id="1323375"/>
    <lineage>
        <taxon>Bacteria</taxon>
        <taxon>Bacillati</taxon>
        <taxon>Bacillota</taxon>
        <taxon>Clostridia</taxon>
        <taxon>Halanaerobiales</taxon>
        <taxon>Anoxybacter</taxon>
    </lineage>
</organism>
<dbReference type="InterPro" id="IPR010914">
    <property type="entry name" value="RsgA_GTPase_dom"/>
</dbReference>
<evidence type="ECO:0000256" key="3">
    <source>
        <dbReference type="ARBA" id="ARBA00022723"/>
    </source>
</evidence>
<keyword evidence="4 10" id="KW-0699">rRNA-binding</keyword>
<comment type="similarity">
    <text evidence="10">Belongs to the TRAFAC class YlqF/YawG GTPase family. RsgA subfamily.</text>
</comment>
<dbReference type="GO" id="GO:0005737">
    <property type="term" value="C:cytoplasm"/>
    <property type="evidence" value="ECO:0007669"/>
    <property type="project" value="UniProtKB-SubCell"/>
</dbReference>
<proteinExistence type="inferred from homology"/>
<keyword evidence="3 10" id="KW-0479">Metal-binding</keyword>
<name>A0A3Q9HPX1_9FIRM</name>
<evidence type="ECO:0000259" key="11">
    <source>
        <dbReference type="PROSITE" id="PS50936"/>
    </source>
</evidence>
<evidence type="ECO:0000256" key="4">
    <source>
        <dbReference type="ARBA" id="ARBA00022730"/>
    </source>
</evidence>
<keyword evidence="8 10" id="KW-0694">RNA-binding</keyword>
<dbReference type="HAMAP" id="MF_01820">
    <property type="entry name" value="GTPase_RsgA"/>
    <property type="match status" value="1"/>
</dbReference>
<keyword evidence="6 10" id="KW-0378">Hydrolase</keyword>
<keyword evidence="7 10" id="KW-0862">Zinc</keyword>
<dbReference type="InterPro" id="IPR027417">
    <property type="entry name" value="P-loop_NTPase"/>
</dbReference>
<feature type="binding site" evidence="10">
    <location>
        <begin position="114"/>
        <end position="117"/>
    </location>
    <ligand>
        <name>GTP</name>
        <dbReference type="ChEBI" id="CHEBI:37565"/>
    </ligand>
</feature>
<dbReference type="EC" id="3.6.1.-" evidence="10"/>
<dbReference type="PANTHER" id="PTHR32120">
    <property type="entry name" value="SMALL RIBOSOMAL SUBUNIT BIOGENESIS GTPASE RSGA"/>
    <property type="match status" value="1"/>
</dbReference>
<evidence type="ECO:0000256" key="5">
    <source>
        <dbReference type="ARBA" id="ARBA00022741"/>
    </source>
</evidence>
<evidence type="ECO:0000256" key="6">
    <source>
        <dbReference type="ARBA" id="ARBA00022801"/>
    </source>
</evidence>
<dbReference type="KEGG" id="aft:BBF96_05845"/>
<dbReference type="GO" id="GO:0019843">
    <property type="term" value="F:rRNA binding"/>
    <property type="evidence" value="ECO:0007669"/>
    <property type="project" value="UniProtKB-KW"/>
</dbReference>
<dbReference type="CDD" id="cd04466">
    <property type="entry name" value="S1_YloQ_GTPase"/>
    <property type="match status" value="1"/>
</dbReference>
<dbReference type="InterPro" id="IPR012340">
    <property type="entry name" value="NA-bd_OB-fold"/>
</dbReference>
<dbReference type="AlphaFoldDB" id="A0A3Q9HPX1"/>
<dbReference type="CDD" id="cd01854">
    <property type="entry name" value="YjeQ_EngC"/>
    <property type="match status" value="1"/>
</dbReference>
<dbReference type="Proteomes" id="UP000267250">
    <property type="component" value="Chromosome"/>
</dbReference>
<dbReference type="EMBL" id="CP016379">
    <property type="protein sequence ID" value="AZR72957.1"/>
    <property type="molecule type" value="Genomic_DNA"/>
</dbReference>
<feature type="domain" description="EngC GTPase" evidence="11">
    <location>
        <begin position="74"/>
        <end position="221"/>
    </location>
</feature>
<comment type="function">
    <text evidence="10">One of several proteins that assist in the late maturation steps of the functional core of the 30S ribosomal subunit. Helps release RbfA from mature subunits. May play a role in the assembly of ribosomal proteins into the subunit. Circularly permuted GTPase that catalyzes slow GTP hydrolysis, GTPase activity is stimulated by the 30S ribosomal subunit.</text>
</comment>
<evidence type="ECO:0000256" key="1">
    <source>
        <dbReference type="ARBA" id="ARBA00022490"/>
    </source>
</evidence>
<keyword evidence="5 10" id="KW-0547">Nucleotide-binding</keyword>
<feature type="binding site" evidence="10">
    <location>
        <position position="247"/>
    </location>
    <ligand>
        <name>Zn(2+)</name>
        <dbReference type="ChEBI" id="CHEBI:29105"/>
    </ligand>
</feature>
<accession>A0A3Q9HPX1</accession>
<feature type="binding site" evidence="10">
    <location>
        <position position="254"/>
    </location>
    <ligand>
        <name>Zn(2+)</name>
        <dbReference type="ChEBI" id="CHEBI:29105"/>
    </ligand>
</feature>
<dbReference type="PROSITE" id="PS50936">
    <property type="entry name" value="ENGC_GTPASE"/>
    <property type="match status" value="1"/>
</dbReference>
<dbReference type="SUPFAM" id="SSF52540">
    <property type="entry name" value="P-loop containing nucleoside triphosphate hydrolases"/>
    <property type="match status" value="1"/>
</dbReference>
<sequence length="296" mass="33579">MKTGIVIKAYSGFYYVKDDEQGGIYECRLRGRFKKKKKRAIPGDRVGFQDLGSGLGVIEEIFERKTLLTRPTVANVEQVIITFAAKDPDLHYKLLDQFLIMAEAAKLQIVICLNKIDLVDEEVARKMLKLYEEIGYKTLYCSAKTKVGIEDLRETLKDKISVFAGASGVGKSALLNAVQPGLKLATGEISEKIRRGTHTTRHVELLQLKDGGMVADTPGFSFFDLEFLSSEELPYLFPEMVDYIGQCRFQDCIHDHEPGCVIKEMVENGKIAKSRYENYVTFLHEIQEKEKQERGY</sequence>
<protein>
    <recommendedName>
        <fullName evidence="10">Small ribosomal subunit biogenesis GTPase RsgA</fullName>
        <ecNumber evidence="10">3.6.1.-</ecNumber>
    </recommendedName>
</protein>
<comment type="cofactor">
    <cofactor evidence="10">
        <name>Zn(2+)</name>
        <dbReference type="ChEBI" id="CHEBI:29105"/>
    </cofactor>
    <text evidence="10">Binds 1 zinc ion per subunit.</text>
</comment>
<evidence type="ECO:0000256" key="8">
    <source>
        <dbReference type="ARBA" id="ARBA00022884"/>
    </source>
</evidence>
<evidence type="ECO:0000256" key="7">
    <source>
        <dbReference type="ARBA" id="ARBA00022833"/>
    </source>
</evidence>
<keyword evidence="14" id="KW-1185">Reference proteome</keyword>
<evidence type="ECO:0000259" key="12">
    <source>
        <dbReference type="PROSITE" id="PS51721"/>
    </source>
</evidence>
<dbReference type="PANTHER" id="PTHR32120:SF11">
    <property type="entry name" value="SMALL RIBOSOMAL SUBUNIT BIOGENESIS GTPASE RSGA 1, MITOCHONDRIAL-RELATED"/>
    <property type="match status" value="1"/>
</dbReference>